<sequence>MLRWLVNLIAYHAPTAEKQAEKALKTLRMELFQAEQRVMDAQMHADYYRFRITFCEKVLQKGIEQVSDERRSHEEVVHELRSGLKLTALQ</sequence>
<dbReference type="RefSeq" id="WP_317021519.1">
    <property type="nucleotide sequence ID" value="NZ_CP136513.1"/>
</dbReference>
<accession>A0ABZ0ETM8</accession>
<name>A0ABZ0ETM8_9BURK</name>
<evidence type="ECO:0000313" key="2">
    <source>
        <dbReference type="Proteomes" id="UP001302652"/>
    </source>
</evidence>
<keyword evidence="2" id="KW-1185">Reference proteome</keyword>
<dbReference type="Proteomes" id="UP001302652">
    <property type="component" value="Chromosome 1"/>
</dbReference>
<proteinExistence type="predicted"/>
<reference evidence="1 2" key="1">
    <citation type="submission" date="2023-10" db="EMBL/GenBank/DDBJ databases">
        <title>Surface-active antibiotics is a multifunctional adaptation for post-fire microbes.</title>
        <authorList>
            <person name="Liu M.D."/>
            <person name="Du Y."/>
            <person name="Koupaei S.K."/>
            <person name="Kim N.R."/>
            <person name="Zhang W."/>
            <person name="Traxler M.F."/>
        </authorList>
    </citation>
    <scope>NUCLEOTIDE SEQUENCE [LARGE SCALE GENOMIC DNA]</scope>
    <source>
        <strain evidence="1 2">F3</strain>
    </source>
</reference>
<gene>
    <name evidence="1" type="ORF">RW095_24580</name>
</gene>
<organism evidence="1 2">
    <name type="scientific">Paraburkholderia kirstenboschensis</name>
    <dbReference type="NCBI Taxonomy" id="1245436"/>
    <lineage>
        <taxon>Bacteria</taxon>
        <taxon>Pseudomonadati</taxon>
        <taxon>Pseudomonadota</taxon>
        <taxon>Betaproteobacteria</taxon>
        <taxon>Burkholderiales</taxon>
        <taxon>Burkholderiaceae</taxon>
        <taxon>Paraburkholderia</taxon>
    </lineage>
</organism>
<dbReference type="EMBL" id="CP136513">
    <property type="protein sequence ID" value="WOD19418.1"/>
    <property type="molecule type" value="Genomic_DNA"/>
</dbReference>
<protein>
    <submittedName>
        <fullName evidence="1">Uncharacterized protein</fullName>
    </submittedName>
</protein>
<evidence type="ECO:0000313" key="1">
    <source>
        <dbReference type="EMBL" id="WOD19418.1"/>
    </source>
</evidence>